<keyword evidence="1" id="KW-0732">Signal</keyword>
<feature type="chain" id="PRO_5045047134" description="Manganese/iron superoxide dismutase C-terminal domain-containing protein" evidence="1">
    <location>
        <begin position="17"/>
        <end position="285"/>
    </location>
</feature>
<dbReference type="InterPro" id="IPR019832">
    <property type="entry name" value="Mn/Fe_SOD_C"/>
</dbReference>
<feature type="domain" description="Manganese/iron superoxide dismutase C-terminal" evidence="2">
    <location>
        <begin position="171"/>
        <end position="266"/>
    </location>
</feature>
<name>A0ABQ9YCW3_9EUKA</name>
<reference evidence="3 4" key="1">
    <citation type="journal article" date="2022" name="bioRxiv">
        <title>Genomics of Preaxostyla Flagellates Illuminates Evolutionary Transitions and the Path Towards Mitochondrial Loss.</title>
        <authorList>
            <person name="Novak L.V.F."/>
            <person name="Treitli S.C."/>
            <person name="Pyrih J."/>
            <person name="Halakuc P."/>
            <person name="Pipaliya S.V."/>
            <person name="Vacek V."/>
            <person name="Brzon O."/>
            <person name="Soukal P."/>
            <person name="Eme L."/>
            <person name="Dacks J.B."/>
            <person name="Karnkowska A."/>
            <person name="Elias M."/>
            <person name="Hampl V."/>
        </authorList>
    </citation>
    <scope>NUCLEOTIDE SEQUENCE [LARGE SCALE GENOMIC DNA]</scope>
    <source>
        <strain evidence="3">NAU3</strain>
        <tissue evidence="3">Gut</tissue>
    </source>
</reference>
<sequence length="285" mass="32347">MISLLLFLSFHRITLCQCWYPAQFPTNHFNSPPLNVPQFSGFSCPCNQYMTPSMMFTPLSAPLPGDSFFSVLEAPLHYEPRLDEFANSLHNNTFAGLSPESVDLLLQQYSNSVNKYNDLRALQSDPSQTNAHPDIDGQVDDAWSSIILHELFIQSLGTNQKPLALTQYLMPRQFKNGKAFEDALTRASIQPEKEGWVAAVYDDKSDRIIVGFIPNNEMYRVSMYHPMLVLKISPSLYTTKFGQNGVKEYTKALVPDDLNWATIDNRLMNSVSDKMWNEFSLAAKK</sequence>
<protein>
    <recommendedName>
        <fullName evidence="2">Manganese/iron superoxide dismutase C-terminal domain-containing protein</fullName>
    </recommendedName>
</protein>
<dbReference type="InterPro" id="IPR036314">
    <property type="entry name" value="SOD_C_sf"/>
</dbReference>
<comment type="caution">
    <text evidence="3">The sequence shown here is derived from an EMBL/GenBank/DDBJ whole genome shotgun (WGS) entry which is preliminary data.</text>
</comment>
<dbReference type="Gene3D" id="3.55.40.20">
    <property type="entry name" value="Iron/manganese superoxide dismutase, C-terminal domain"/>
    <property type="match status" value="1"/>
</dbReference>
<feature type="signal peptide" evidence="1">
    <location>
        <begin position="1"/>
        <end position="16"/>
    </location>
</feature>
<dbReference type="SUPFAM" id="SSF54719">
    <property type="entry name" value="Fe,Mn superoxide dismutase (SOD), C-terminal domain"/>
    <property type="match status" value="1"/>
</dbReference>
<organism evidence="3 4">
    <name type="scientific">Blattamonas nauphoetae</name>
    <dbReference type="NCBI Taxonomy" id="2049346"/>
    <lineage>
        <taxon>Eukaryota</taxon>
        <taxon>Metamonada</taxon>
        <taxon>Preaxostyla</taxon>
        <taxon>Oxymonadida</taxon>
        <taxon>Blattamonas</taxon>
    </lineage>
</organism>
<evidence type="ECO:0000259" key="2">
    <source>
        <dbReference type="Pfam" id="PF02777"/>
    </source>
</evidence>
<dbReference type="Pfam" id="PF02777">
    <property type="entry name" value="Sod_Fe_C"/>
    <property type="match status" value="1"/>
</dbReference>
<evidence type="ECO:0000256" key="1">
    <source>
        <dbReference type="SAM" id="SignalP"/>
    </source>
</evidence>
<keyword evidence="4" id="KW-1185">Reference proteome</keyword>
<evidence type="ECO:0000313" key="4">
    <source>
        <dbReference type="Proteomes" id="UP001281761"/>
    </source>
</evidence>
<evidence type="ECO:0000313" key="3">
    <source>
        <dbReference type="EMBL" id="KAK2961582.1"/>
    </source>
</evidence>
<proteinExistence type="predicted"/>
<gene>
    <name evidence="3" type="ORF">BLNAU_3380</name>
</gene>
<dbReference type="Proteomes" id="UP001281761">
    <property type="component" value="Unassembled WGS sequence"/>
</dbReference>
<accession>A0ABQ9YCW3</accession>
<dbReference type="EMBL" id="JARBJD010000015">
    <property type="protein sequence ID" value="KAK2961582.1"/>
    <property type="molecule type" value="Genomic_DNA"/>
</dbReference>